<evidence type="ECO:0008006" key="3">
    <source>
        <dbReference type="Google" id="ProtNLM"/>
    </source>
</evidence>
<sequence length="582" mass="63303">VGELSIRLTFPASDGRIAITFLFGATIGPATARLMAYVCEQGFCDEATRDKNWLEYGLLLTRGEEPISEWERVKDCVAACTASKSKQQLLDAALQRGLLLAPMTTLAEVVDSTQFASRNYFWKPDGEGPSASVQYPGAFARFSETPLQPGPRPPRIGEHNDEVFKELDSVPPVSLPVSQGHELPLEGVKVLDLMWALAGPGATRLLADFGATVVRVESTTRLDVTRTIRPFMDGDESPEKSAIFHSINAGKQMVTIDLTKPEGREIILDLVRWADVITESFSPRAMKALGLDYATLLEIKPDIIMLSTCLMGQTGPLSMFAGYGNLAAAITGFYGITGWPDREPAGPFGAYTDYIAPRFNAIAVLAALDHARRTGQGQHIDLAQSEAAMHFLTPALLDYSANGIVQSRQGNRDSHIAPHGVYATRGDDKHIAIACETDIQWRALCTVIDSLDANDADWGSLENRLSHQDDLDLCIAEYAAVQDGYELEAMLQAVNVPAAVVQNSPELYVDLQLQHLGHFIALAHPEGGETTIEACRIKLSRSAVFIDSSAPTFGRDMADVLNHLLGYDDEKFGELLIAGALE</sequence>
<keyword evidence="1" id="KW-0808">Transferase</keyword>
<gene>
    <name evidence="2" type="ORF">METZ01_LOCUS179261</name>
</gene>
<protein>
    <recommendedName>
        <fullName evidence="3">CoA transferase</fullName>
    </recommendedName>
</protein>
<dbReference type="InterPro" id="IPR023606">
    <property type="entry name" value="CoA-Trfase_III_dom_1_sf"/>
</dbReference>
<dbReference type="Gene3D" id="3.40.50.10540">
    <property type="entry name" value="Crotonobetainyl-coa:carnitine coa-transferase, domain 1"/>
    <property type="match status" value="2"/>
</dbReference>
<evidence type="ECO:0000256" key="1">
    <source>
        <dbReference type="ARBA" id="ARBA00022679"/>
    </source>
</evidence>
<organism evidence="2">
    <name type="scientific">marine metagenome</name>
    <dbReference type="NCBI Taxonomy" id="408172"/>
    <lineage>
        <taxon>unclassified sequences</taxon>
        <taxon>metagenomes</taxon>
        <taxon>ecological metagenomes</taxon>
    </lineage>
</organism>
<proteinExistence type="predicted"/>
<dbReference type="InterPro" id="IPR044855">
    <property type="entry name" value="CoA-Trfase_III_dom3_sf"/>
</dbReference>
<dbReference type="SUPFAM" id="SSF89796">
    <property type="entry name" value="CoA-transferase family III (CaiB/BaiF)"/>
    <property type="match status" value="2"/>
</dbReference>
<dbReference type="InterPro" id="IPR003673">
    <property type="entry name" value="CoA-Trfase_fam_III"/>
</dbReference>
<reference evidence="2" key="1">
    <citation type="submission" date="2018-05" db="EMBL/GenBank/DDBJ databases">
        <authorList>
            <person name="Lanie J.A."/>
            <person name="Ng W.-L."/>
            <person name="Kazmierczak K.M."/>
            <person name="Andrzejewski T.M."/>
            <person name="Davidsen T.M."/>
            <person name="Wayne K.J."/>
            <person name="Tettelin H."/>
            <person name="Glass J.I."/>
            <person name="Rusch D."/>
            <person name="Podicherti R."/>
            <person name="Tsui H.-C.T."/>
            <person name="Winkler M.E."/>
        </authorList>
    </citation>
    <scope>NUCLEOTIDE SEQUENCE</scope>
</reference>
<dbReference type="GO" id="GO:0008410">
    <property type="term" value="F:CoA-transferase activity"/>
    <property type="evidence" value="ECO:0007669"/>
    <property type="project" value="TreeGrafter"/>
</dbReference>
<dbReference type="Gene3D" id="3.30.1540.10">
    <property type="entry name" value="formyl-coa transferase, domain 3"/>
    <property type="match status" value="2"/>
</dbReference>
<dbReference type="Pfam" id="PF02515">
    <property type="entry name" value="CoA_transf_3"/>
    <property type="match status" value="2"/>
</dbReference>
<dbReference type="EMBL" id="UINC01034882">
    <property type="protein sequence ID" value="SVB26407.1"/>
    <property type="molecule type" value="Genomic_DNA"/>
</dbReference>
<dbReference type="AlphaFoldDB" id="A0A382CM80"/>
<feature type="non-terminal residue" evidence="2">
    <location>
        <position position="1"/>
    </location>
</feature>
<accession>A0A382CM80</accession>
<name>A0A382CM80_9ZZZZ</name>
<dbReference type="InterPro" id="IPR050483">
    <property type="entry name" value="CoA-transferase_III_domain"/>
</dbReference>
<evidence type="ECO:0000313" key="2">
    <source>
        <dbReference type="EMBL" id="SVB26407.1"/>
    </source>
</evidence>
<dbReference type="PANTHER" id="PTHR48207:SF3">
    <property type="entry name" value="SUCCINATE--HYDROXYMETHYLGLUTARATE COA-TRANSFERASE"/>
    <property type="match status" value="1"/>
</dbReference>
<dbReference type="PANTHER" id="PTHR48207">
    <property type="entry name" value="SUCCINATE--HYDROXYMETHYLGLUTARATE COA-TRANSFERASE"/>
    <property type="match status" value="1"/>
</dbReference>